<dbReference type="CDD" id="cd04301">
    <property type="entry name" value="NAT_SF"/>
    <property type="match status" value="1"/>
</dbReference>
<dbReference type="InterPro" id="IPR016181">
    <property type="entry name" value="Acyl_CoA_acyltransferase"/>
</dbReference>
<organism evidence="2 3">
    <name type="scientific">Actinoallomurus vinaceus</name>
    <dbReference type="NCBI Taxonomy" id="1080074"/>
    <lineage>
        <taxon>Bacteria</taxon>
        <taxon>Bacillati</taxon>
        <taxon>Actinomycetota</taxon>
        <taxon>Actinomycetes</taxon>
        <taxon>Streptosporangiales</taxon>
        <taxon>Thermomonosporaceae</taxon>
        <taxon>Actinoallomurus</taxon>
    </lineage>
</organism>
<dbReference type="InterPro" id="IPR000182">
    <property type="entry name" value="GNAT_dom"/>
</dbReference>
<feature type="domain" description="N-acetyltransferase" evidence="1">
    <location>
        <begin position="53"/>
        <end position="179"/>
    </location>
</feature>
<name>A0ABP8UB26_9ACTN</name>
<comment type="caution">
    <text evidence="2">The sequence shown here is derived from an EMBL/GenBank/DDBJ whole genome shotgun (WGS) entry which is preliminary data.</text>
</comment>
<dbReference type="PROSITE" id="PS51186">
    <property type="entry name" value="GNAT"/>
    <property type="match status" value="1"/>
</dbReference>
<gene>
    <name evidence="2" type="ORF">GCM10023196_042610</name>
</gene>
<dbReference type="SUPFAM" id="SSF55729">
    <property type="entry name" value="Acyl-CoA N-acyltransferases (Nat)"/>
    <property type="match status" value="1"/>
</dbReference>
<dbReference type="Pfam" id="PF00583">
    <property type="entry name" value="Acetyltransf_1"/>
    <property type="match status" value="1"/>
</dbReference>
<dbReference type="Proteomes" id="UP001501442">
    <property type="component" value="Unassembled WGS sequence"/>
</dbReference>
<accession>A0ABP8UB26</accession>
<keyword evidence="3" id="KW-1185">Reference proteome</keyword>
<dbReference type="EMBL" id="BAABHK010000005">
    <property type="protein sequence ID" value="GAA4628011.1"/>
    <property type="molecule type" value="Genomic_DNA"/>
</dbReference>
<dbReference type="Gene3D" id="3.40.630.30">
    <property type="match status" value="1"/>
</dbReference>
<evidence type="ECO:0000259" key="1">
    <source>
        <dbReference type="PROSITE" id="PS51186"/>
    </source>
</evidence>
<evidence type="ECO:0000313" key="2">
    <source>
        <dbReference type="EMBL" id="GAA4628011.1"/>
    </source>
</evidence>
<sequence>MTPKGSTTSVRWSSAFLPKWTCAAAGAVISVQQVTEVREIPEGQTKLAAPAMLALRPRWETVDAVVDLIDTRLRPVGYRLVGAFDDDDHDFAASVIGFRVAWTSAWGQYLYVDDLSTLPEARGRGHADRLLSWVEVEARRLGCEALHLDSGVSPDRAPAHRLYMRHNLAITAHHFTVAL</sequence>
<protein>
    <recommendedName>
        <fullName evidence="1">N-acetyltransferase domain-containing protein</fullName>
    </recommendedName>
</protein>
<proteinExistence type="predicted"/>
<reference evidence="3" key="1">
    <citation type="journal article" date="2019" name="Int. J. Syst. Evol. Microbiol.">
        <title>The Global Catalogue of Microorganisms (GCM) 10K type strain sequencing project: providing services to taxonomists for standard genome sequencing and annotation.</title>
        <authorList>
            <consortium name="The Broad Institute Genomics Platform"/>
            <consortium name="The Broad Institute Genome Sequencing Center for Infectious Disease"/>
            <person name="Wu L."/>
            <person name="Ma J."/>
        </authorList>
    </citation>
    <scope>NUCLEOTIDE SEQUENCE [LARGE SCALE GENOMIC DNA]</scope>
    <source>
        <strain evidence="3">JCM 17939</strain>
    </source>
</reference>
<evidence type="ECO:0000313" key="3">
    <source>
        <dbReference type="Proteomes" id="UP001501442"/>
    </source>
</evidence>